<dbReference type="EMBL" id="AMCI01001700">
    <property type="protein sequence ID" value="EJX04747.1"/>
    <property type="molecule type" value="Genomic_DNA"/>
</dbReference>
<proteinExistence type="predicted"/>
<reference evidence="1" key="1">
    <citation type="journal article" date="2012" name="PLoS ONE">
        <title>Gene sets for utilization of primary and secondary nutrition supplies in the distal gut of endangered iberian lynx.</title>
        <authorList>
            <person name="Alcaide M."/>
            <person name="Messina E."/>
            <person name="Richter M."/>
            <person name="Bargiela R."/>
            <person name="Peplies J."/>
            <person name="Huws S.A."/>
            <person name="Newbold C.J."/>
            <person name="Golyshin P.N."/>
            <person name="Simon M.A."/>
            <person name="Lopez G."/>
            <person name="Yakimov M.M."/>
            <person name="Ferrer M."/>
        </authorList>
    </citation>
    <scope>NUCLEOTIDE SEQUENCE</scope>
</reference>
<gene>
    <name evidence="1" type="ORF">EVA_07143</name>
</gene>
<accession>J9GBP9</accession>
<protein>
    <submittedName>
        <fullName evidence="1">Uncharacterized protein</fullName>
    </submittedName>
</protein>
<dbReference type="AlphaFoldDB" id="J9GBP9"/>
<name>J9GBP9_9ZZZZ</name>
<sequence>FVQKARSTVSPYNGGETSRKMVTILEDFLFRPDFGSPKAFYDGH</sequence>
<organism evidence="1">
    <name type="scientific">gut metagenome</name>
    <dbReference type="NCBI Taxonomy" id="749906"/>
    <lineage>
        <taxon>unclassified sequences</taxon>
        <taxon>metagenomes</taxon>
        <taxon>organismal metagenomes</taxon>
    </lineage>
</organism>
<comment type="caution">
    <text evidence="1">The sequence shown here is derived from an EMBL/GenBank/DDBJ whole genome shotgun (WGS) entry which is preliminary data.</text>
</comment>
<evidence type="ECO:0000313" key="1">
    <source>
        <dbReference type="EMBL" id="EJX04747.1"/>
    </source>
</evidence>
<feature type="non-terminal residue" evidence="1">
    <location>
        <position position="1"/>
    </location>
</feature>